<gene>
    <name evidence="13" type="ORF">nbrc107697_08990</name>
</gene>
<keyword evidence="8 10" id="KW-0472">Membrane</keyword>
<evidence type="ECO:0000256" key="8">
    <source>
        <dbReference type="ARBA" id="ARBA00023136"/>
    </source>
</evidence>
<evidence type="ECO:0000256" key="1">
    <source>
        <dbReference type="ARBA" id="ARBA00004429"/>
    </source>
</evidence>
<dbReference type="RefSeq" id="WP_161926277.1">
    <property type="nucleotide sequence ID" value="NZ_BJOU01000001.1"/>
</dbReference>
<dbReference type="Pfam" id="PF00005">
    <property type="entry name" value="ABC_tran"/>
    <property type="match status" value="1"/>
</dbReference>
<accession>A0A7I9UVR6</accession>
<keyword evidence="14" id="KW-1185">Reference proteome</keyword>
<dbReference type="SUPFAM" id="SSF90123">
    <property type="entry name" value="ABC transporter transmembrane region"/>
    <property type="match status" value="1"/>
</dbReference>
<protein>
    <submittedName>
        <fullName evidence="13">Putative ATP-binding protein ABC transporter CydC</fullName>
    </submittedName>
</protein>
<dbReference type="Proteomes" id="UP000444980">
    <property type="component" value="Unassembled WGS sequence"/>
</dbReference>
<dbReference type="InterPro" id="IPR003439">
    <property type="entry name" value="ABC_transporter-like_ATP-bd"/>
</dbReference>
<dbReference type="InterPro" id="IPR011527">
    <property type="entry name" value="ABC1_TM_dom"/>
</dbReference>
<dbReference type="GO" id="GO:0005524">
    <property type="term" value="F:ATP binding"/>
    <property type="evidence" value="ECO:0007669"/>
    <property type="project" value="UniProtKB-KW"/>
</dbReference>
<organism evidence="13 14">
    <name type="scientific">Gordonia crocea</name>
    <dbReference type="NCBI Taxonomy" id="589162"/>
    <lineage>
        <taxon>Bacteria</taxon>
        <taxon>Bacillati</taxon>
        <taxon>Actinomycetota</taxon>
        <taxon>Actinomycetes</taxon>
        <taxon>Mycobacteriales</taxon>
        <taxon>Gordoniaceae</taxon>
        <taxon>Gordonia</taxon>
    </lineage>
</organism>
<keyword evidence="3 10" id="KW-0812">Transmembrane</keyword>
<evidence type="ECO:0000256" key="4">
    <source>
        <dbReference type="ARBA" id="ARBA00022741"/>
    </source>
</evidence>
<sequence>MTGDPVWRVLRALDIRRRGMALSLAYGVGGSLSALGLAALSAWLITRAWQQPPILALSIAITAVRLLGITRGLFRYLERLAIHDVALRAMSTAREKVYLALANGNAAATVSIRRGDLLARTGADVDEIGDALVRAVLPVAVAAVTGVVAVAIMAVVAPIAAVVLAVALIAAGVAAPVLAARGAADVADAAVVGRAQVADATMLVLDHGAELAVAGRREAVLDEVATAQDRVADAADRGARLQALAAAATPLGMGLTVVAACLIAVSLASGGDPSPMRLGVLILVGLSAFDTITPLASAGVAWQHSRAAAQRVLDLVGDPVTWSQESAEAADVPRHRDPVRLVVDGLEWGWRDGAVLGGPLDAVIEPGGRIAVVGASGVGKSTLLLTLAGLLAPRSGAVVTRGLDDEDVDLAAATLYCAEDAHLFATSVRENLLVGRGDATEAEMRDALDTVGLGEWLAGLPDGLETTFDGGAAAVSGGQRRRLLLARALLNTSPVVLLDEPTEHLDAEDSADLLRAALGDLFGPTRIVVVVTHHLPEGIDADLELSPLTSSPTGP</sequence>
<keyword evidence="5 13" id="KW-0067">ATP-binding</keyword>
<dbReference type="InterPro" id="IPR017871">
    <property type="entry name" value="ABC_transporter-like_CS"/>
</dbReference>
<feature type="transmembrane region" description="Helical" evidence="10">
    <location>
        <begin position="280"/>
        <end position="302"/>
    </location>
</feature>
<comment type="similarity">
    <text evidence="9">Belongs to the ABC transporter superfamily. Siderophore-Fe(3+) uptake transporter (SIUT) (TC 3.A.1.21) family.</text>
</comment>
<keyword evidence="4" id="KW-0547">Nucleotide-binding</keyword>
<dbReference type="InterPro" id="IPR036640">
    <property type="entry name" value="ABC1_TM_sf"/>
</dbReference>
<feature type="transmembrane region" description="Helical" evidence="10">
    <location>
        <begin position="52"/>
        <end position="74"/>
    </location>
</feature>
<dbReference type="PROSITE" id="PS50893">
    <property type="entry name" value="ABC_TRANSPORTER_2"/>
    <property type="match status" value="1"/>
</dbReference>
<dbReference type="GO" id="GO:0045454">
    <property type="term" value="P:cell redox homeostasis"/>
    <property type="evidence" value="ECO:0007669"/>
    <property type="project" value="InterPro"/>
</dbReference>
<dbReference type="InterPro" id="IPR039421">
    <property type="entry name" value="Type_1_exporter"/>
</dbReference>
<dbReference type="Gene3D" id="1.20.1560.10">
    <property type="entry name" value="ABC transporter type 1, transmembrane domain"/>
    <property type="match status" value="1"/>
</dbReference>
<comment type="subcellular location">
    <subcellularLocation>
        <location evidence="1">Cell inner membrane</location>
        <topology evidence="1">Multi-pass membrane protein</topology>
    </subcellularLocation>
</comment>
<dbReference type="PROSITE" id="PS50929">
    <property type="entry name" value="ABC_TM1F"/>
    <property type="match status" value="1"/>
</dbReference>
<evidence type="ECO:0000256" key="6">
    <source>
        <dbReference type="ARBA" id="ARBA00022967"/>
    </source>
</evidence>
<keyword evidence="7 10" id="KW-1133">Transmembrane helix</keyword>
<dbReference type="OrthoDB" id="3237158at2"/>
<evidence type="ECO:0000313" key="13">
    <source>
        <dbReference type="EMBL" id="GED96860.1"/>
    </source>
</evidence>
<feature type="transmembrane region" description="Helical" evidence="10">
    <location>
        <begin position="159"/>
        <end position="179"/>
    </location>
</feature>
<reference evidence="14" key="1">
    <citation type="submission" date="2019-06" db="EMBL/GenBank/DDBJ databases">
        <title>Gordonia isolated from sludge of a wastewater treatment plant.</title>
        <authorList>
            <person name="Tamura T."/>
            <person name="Aoyama K."/>
            <person name="Kang Y."/>
            <person name="Saito S."/>
            <person name="Akiyama N."/>
            <person name="Yazawa K."/>
            <person name="Gonoi T."/>
            <person name="Mikami Y."/>
        </authorList>
    </citation>
    <scope>NUCLEOTIDE SEQUENCE [LARGE SCALE GENOMIC DNA]</scope>
    <source>
        <strain evidence="14">NBRC 107697</strain>
    </source>
</reference>
<evidence type="ECO:0000259" key="11">
    <source>
        <dbReference type="PROSITE" id="PS50893"/>
    </source>
</evidence>
<dbReference type="NCBIfam" id="TIGR02868">
    <property type="entry name" value="CydC"/>
    <property type="match status" value="1"/>
</dbReference>
<dbReference type="SUPFAM" id="SSF52540">
    <property type="entry name" value="P-loop containing nucleoside triphosphate hydrolases"/>
    <property type="match status" value="1"/>
</dbReference>
<dbReference type="InterPro" id="IPR027417">
    <property type="entry name" value="P-loop_NTPase"/>
</dbReference>
<evidence type="ECO:0000256" key="9">
    <source>
        <dbReference type="ARBA" id="ARBA00023455"/>
    </source>
</evidence>
<evidence type="ECO:0000256" key="5">
    <source>
        <dbReference type="ARBA" id="ARBA00022840"/>
    </source>
</evidence>
<dbReference type="EMBL" id="BJOU01000001">
    <property type="protein sequence ID" value="GED96860.1"/>
    <property type="molecule type" value="Genomic_DNA"/>
</dbReference>
<dbReference type="AlphaFoldDB" id="A0A7I9UVR6"/>
<dbReference type="PANTHER" id="PTHR24221">
    <property type="entry name" value="ATP-BINDING CASSETTE SUB-FAMILY B"/>
    <property type="match status" value="1"/>
</dbReference>
<dbReference type="GO" id="GO:0005886">
    <property type="term" value="C:plasma membrane"/>
    <property type="evidence" value="ECO:0007669"/>
    <property type="project" value="UniProtKB-SubCell"/>
</dbReference>
<dbReference type="GO" id="GO:0016887">
    <property type="term" value="F:ATP hydrolysis activity"/>
    <property type="evidence" value="ECO:0007669"/>
    <property type="project" value="InterPro"/>
</dbReference>
<feature type="transmembrane region" description="Helical" evidence="10">
    <location>
        <begin position="21"/>
        <end position="46"/>
    </location>
</feature>
<comment type="caution">
    <text evidence="13">The sequence shown here is derived from an EMBL/GenBank/DDBJ whole genome shotgun (WGS) entry which is preliminary data.</text>
</comment>
<dbReference type="GO" id="GO:0034040">
    <property type="term" value="F:ATPase-coupled lipid transmembrane transporter activity"/>
    <property type="evidence" value="ECO:0007669"/>
    <property type="project" value="TreeGrafter"/>
</dbReference>
<feature type="domain" description="ABC transmembrane type-1" evidence="12">
    <location>
        <begin position="21"/>
        <end position="307"/>
    </location>
</feature>
<evidence type="ECO:0000313" key="14">
    <source>
        <dbReference type="Proteomes" id="UP000444980"/>
    </source>
</evidence>
<evidence type="ECO:0000256" key="2">
    <source>
        <dbReference type="ARBA" id="ARBA00022519"/>
    </source>
</evidence>
<feature type="transmembrane region" description="Helical" evidence="10">
    <location>
        <begin position="131"/>
        <end position="153"/>
    </location>
</feature>
<dbReference type="GO" id="GO:0034775">
    <property type="term" value="P:glutathione transmembrane transport"/>
    <property type="evidence" value="ECO:0007669"/>
    <property type="project" value="InterPro"/>
</dbReference>
<dbReference type="PANTHER" id="PTHR24221:SF654">
    <property type="entry name" value="ATP-BINDING CASSETTE SUB-FAMILY B MEMBER 6"/>
    <property type="match status" value="1"/>
</dbReference>
<dbReference type="SMART" id="SM00382">
    <property type="entry name" value="AAA"/>
    <property type="match status" value="1"/>
</dbReference>
<feature type="transmembrane region" description="Helical" evidence="10">
    <location>
        <begin position="244"/>
        <end position="268"/>
    </location>
</feature>
<evidence type="ECO:0000256" key="3">
    <source>
        <dbReference type="ARBA" id="ARBA00022692"/>
    </source>
</evidence>
<evidence type="ECO:0000256" key="10">
    <source>
        <dbReference type="SAM" id="Phobius"/>
    </source>
</evidence>
<evidence type="ECO:0000259" key="12">
    <source>
        <dbReference type="PROSITE" id="PS50929"/>
    </source>
</evidence>
<dbReference type="InterPro" id="IPR014223">
    <property type="entry name" value="ABC_CydC/D"/>
</dbReference>
<keyword evidence="2" id="KW-1003">Cell membrane</keyword>
<dbReference type="InterPro" id="IPR003593">
    <property type="entry name" value="AAA+_ATPase"/>
</dbReference>
<proteinExistence type="inferred from homology"/>
<evidence type="ECO:0000256" key="7">
    <source>
        <dbReference type="ARBA" id="ARBA00022989"/>
    </source>
</evidence>
<dbReference type="Gene3D" id="3.40.50.300">
    <property type="entry name" value="P-loop containing nucleotide triphosphate hydrolases"/>
    <property type="match status" value="1"/>
</dbReference>
<dbReference type="PROSITE" id="PS00211">
    <property type="entry name" value="ABC_TRANSPORTER_1"/>
    <property type="match status" value="1"/>
</dbReference>
<dbReference type="GO" id="GO:0140359">
    <property type="term" value="F:ABC-type transporter activity"/>
    <property type="evidence" value="ECO:0007669"/>
    <property type="project" value="InterPro"/>
</dbReference>
<name>A0A7I9UVR6_9ACTN</name>
<feature type="domain" description="ABC transporter" evidence="11">
    <location>
        <begin position="341"/>
        <end position="552"/>
    </location>
</feature>
<keyword evidence="6" id="KW-1278">Translocase</keyword>
<keyword evidence="2" id="KW-0997">Cell inner membrane</keyword>